<dbReference type="Proteomes" id="UP000717585">
    <property type="component" value="Unassembled WGS sequence"/>
</dbReference>
<dbReference type="SMART" id="SM01014">
    <property type="entry name" value="ARID"/>
    <property type="match status" value="1"/>
</dbReference>
<dbReference type="InterPro" id="IPR001606">
    <property type="entry name" value="ARID_dom"/>
</dbReference>
<protein>
    <submittedName>
        <fullName evidence="2">ARID/BRIGHT DNA binding domain</fullName>
    </submittedName>
</protein>
<reference evidence="2" key="1">
    <citation type="submission" date="2021-05" db="EMBL/GenBank/DDBJ databases">
        <title>A free-living protist that lacks canonical eukaryotic 1 DNA replication and segregation systems.</title>
        <authorList>
            <person name="Salas-Leiva D.E."/>
            <person name="Tromer E.C."/>
            <person name="Curtis B.A."/>
            <person name="Jerlstrom-Hultqvist J."/>
            <person name="Kolisko M."/>
            <person name="Yi Z."/>
            <person name="Salas-Leiva J.S."/>
            <person name="Gallot-Lavallee L."/>
            <person name="Kops G.J.P.L."/>
            <person name="Archibald J.M."/>
            <person name="Simpson A.G.B."/>
            <person name="Roger A.J."/>
        </authorList>
    </citation>
    <scope>NUCLEOTIDE SEQUENCE</scope>
    <source>
        <strain evidence="2">BICM</strain>
    </source>
</reference>
<gene>
    <name evidence="2" type="ORF">J8273_7103</name>
</gene>
<dbReference type="AlphaFoldDB" id="A0A8J6AZ70"/>
<dbReference type="PANTHER" id="PTHR46691">
    <property type="entry name" value="HIGH MOBILITY GROUP B PROTEIN 9"/>
    <property type="match status" value="1"/>
</dbReference>
<dbReference type="SMART" id="SM00501">
    <property type="entry name" value="BRIGHT"/>
    <property type="match status" value="1"/>
</dbReference>
<evidence type="ECO:0000313" key="3">
    <source>
        <dbReference type="Proteomes" id="UP000717585"/>
    </source>
</evidence>
<name>A0A8J6AZ70_9EUKA</name>
<evidence type="ECO:0000259" key="1">
    <source>
        <dbReference type="PROSITE" id="PS51011"/>
    </source>
</evidence>
<dbReference type="OrthoDB" id="10044343at2759"/>
<dbReference type="InterPro" id="IPR036431">
    <property type="entry name" value="ARID_dom_sf"/>
</dbReference>
<dbReference type="Gene3D" id="1.10.150.60">
    <property type="entry name" value="ARID DNA-binding domain"/>
    <property type="match status" value="1"/>
</dbReference>
<proteinExistence type="predicted"/>
<feature type="domain" description="ARID" evidence="1">
    <location>
        <begin position="9"/>
        <end position="100"/>
    </location>
</feature>
<dbReference type="Pfam" id="PF01388">
    <property type="entry name" value="ARID"/>
    <property type="match status" value="1"/>
</dbReference>
<dbReference type="PANTHER" id="PTHR46691:SF1">
    <property type="entry name" value="AT-RICH INTERACTIVE DOMAIN-CONTAINING PROTEIN 2"/>
    <property type="match status" value="1"/>
</dbReference>
<comment type="caution">
    <text evidence="2">The sequence shown here is derived from an EMBL/GenBank/DDBJ whole genome shotgun (WGS) entry which is preliminary data.</text>
</comment>
<dbReference type="GO" id="GO:0003677">
    <property type="term" value="F:DNA binding"/>
    <property type="evidence" value="ECO:0007669"/>
    <property type="project" value="InterPro"/>
</dbReference>
<accession>A0A8J6AZ70</accession>
<keyword evidence="3" id="KW-1185">Reference proteome</keyword>
<evidence type="ECO:0000313" key="2">
    <source>
        <dbReference type="EMBL" id="KAG9390844.1"/>
    </source>
</evidence>
<dbReference type="SUPFAM" id="SSF46774">
    <property type="entry name" value="ARID-like"/>
    <property type="match status" value="1"/>
</dbReference>
<dbReference type="EMBL" id="JAHDYR010000062">
    <property type="protein sequence ID" value="KAG9390844.1"/>
    <property type="molecule type" value="Genomic_DNA"/>
</dbReference>
<dbReference type="PROSITE" id="PS51011">
    <property type="entry name" value="ARID"/>
    <property type="match status" value="1"/>
</dbReference>
<organism evidence="2 3">
    <name type="scientific">Carpediemonas membranifera</name>
    <dbReference type="NCBI Taxonomy" id="201153"/>
    <lineage>
        <taxon>Eukaryota</taxon>
        <taxon>Metamonada</taxon>
        <taxon>Carpediemonas-like organisms</taxon>
        <taxon>Carpediemonas</taxon>
    </lineage>
</organism>
<sequence length="566" mass="63328">MSAEKEKDPVELDPFNVAVFERVRVNNPNLRWPVVGHQKLDFGKLFKEVRDRGGIDAVIREKKWKDVGRKLELPKSVTNVGFVLKKHYNEFLRSWENQEPGAAAAPAPKPITMDAGIPRMTPPPFQGPEALPQPSPLDPLEINPTPLEFGSGPITTGPCRSGPFDMDLNDIEFQPFLQPGEHGFTLRDQIQRVQELKRPRMEEPVPPTSVARYDMMERTGVSSLFERSMGQDSSSSNTVPLRAMTDLILVMTAQFKEAWRPMSEGTPEFIEQKMKPIIYLLGQLEQETLLAIARAWALKVFLLCRLRLTDSYMKRMTLHPDVDTLIVMDPVGWSGAEWPTGEKVLKVNIAHWKGLVAPHLGTAVRAAVEKYRTTLSDLFINCDQLIDEDDLMAFLSAARTSRNTPSENQTTPLALDDPFTVTLYSVPPVVTGQSSRLERMFLRYLPRLITDCGSRIAALAAQFSQLTTLTCGFQAKSPIFTEQQDGSYVTPNVVTTLYLEQAETSLDVVASFFPRLKELHLSNCLVSGEMPDTASYKLVATGCYRTGPSGDYDPFPVDKIMRGHLG</sequence>